<dbReference type="Proteomes" id="UP000593567">
    <property type="component" value="Unassembled WGS sequence"/>
</dbReference>
<dbReference type="EMBL" id="VXIV02000245">
    <property type="protein sequence ID" value="KAF6039516.1"/>
    <property type="molecule type" value="Genomic_DNA"/>
</dbReference>
<organism evidence="1 2">
    <name type="scientific">Bugula neritina</name>
    <name type="common">Brown bryozoan</name>
    <name type="synonym">Sertularia neritina</name>
    <dbReference type="NCBI Taxonomy" id="10212"/>
    <lineage>
        <taxon>Eukaryota</taxon>
        <taxon>Metazoa</taxon>
        <taxon>Spiralia</taxon>
        <taxon>Lophotrochozoa</taxon>
        <taxon>Bryozoa</taxon>
        <taxon>Gymnolaemata</taxon>
        <taxon>Cheilostomatida</taxon>
        <taxon>Flustrina</taxon>
        <taxon>Buguloidea</taxon>
        <taxon>Bugulidae</taxon>
        <taxon>Bugula</taxon>
    </lineage>
</organism>
<keyword evidence="2" id="KW-1185">Reference proteome</keyword>
<evidence type="ECO:0000313" key="1">
    <source>
        <dbReference type="EMBL" id="KAF6039516.1"/>
    </source>
</evidence>
<reference evidence="1" key="1">
    <citation type="submission" date="2020-06" db="EMBL/GenBank/DDBJ databases">
        <title>Draft genome of Bugula neritina, a colonial animal packing powerful symbionts and potential medicines.</title>
        <authorList>
            <person name="Rayko M."/>
        </authorList>
    </citation>
    <scope>NUCLEOTIDE SEQUENCE [LARGE SCALE GENOMIC DNA]</scope>
    <source>
        <strain evidence="1">Kwan_BN1</strain>
    </source>
</reference>
<accession>A0A7J7KMY1</accession>
<comment type="caution">
    <text evidence="1">The sequence shown here is derived from an EMBL/GenBank/DDBJ whole genome shotgun (WGS) entry which is preliminary data.</text>
</comment>
<dbReference type="AlphaFoldDB" id="A0A7J7KMY1"/>
<gene>
    <name evidence="1" type="ORF">EB796_002182</name>
</gene>
<sequence length="240" mass="25662">MFIQDCSSSVALRFVTQLTSGYHSSAVCWMENGSLLSGGGSYLYQYDTESGSILTQVNQTKSIGSVAVGKNVIAGISSTNDFGGGNPVFMLFSEDLKPQKTVATLNFTSSYTINLVTVMPSTSNIIILNPNTKQVLVYSNKGGLNCTIKLIGLQNPTAIQAVPGQSVLISDCNSGSVSKFRLANQKLEHVWTYLGVINPTALSVDLKGWIYCLALINDPATGNQIPAIKIISEEGKTCIY</sequence>
<dbReference type="SUPFAM" id="SSF101898">
    <property type="entry name" value="NHL repeat"/>
    <property type="match status" value="1"/>
</dbReference>
<proteinExistence type="predicted"/>
<evidence type="ECO:0000313" key="2">
    <source>
        <dbReference type="Proteomes" id="UP000593567"/>
    </source>
</evidence>
<dbReference type="Gene3D" id="2.120.10.30">
    <property type="entry name" value="TolB, C-terminal domain"/>
    <property type="match status" value="1"/>
</dbReference>
<dbReference type="InterPro" id="IPR011042">
    <property type="entry name" value="6-blade_b-propeller_TolB-like"/>
</dbReference>
<protein>
    <submittedName>
        <fullName evidence="1">Uncharacterized protein</fullName>
    </submittedName>
</protein>
<name>A0A7J7KMY1_BUGNE</name>